<comment type="similarity">
    <text evidence="2">Belongs to the carotenoid oxygenase family.</text>
</comment>
<evidence type="ECO:0000313" key="7">
    <source>
        <dbReference type="Proteomes" id="UP000748752"/>
    </source>
</evidence>
<dbReference type="RefSeq" id="WP_200239491.1">
    <property type="nucleotide sequence ID" value="NZ_NRRV01000041.1"/>
</dbReference>
<evidence type="ECO:0000256" key="4">
    <source>
        <dbReference type="ARBA" id="ARBA00023002"/>
    </source>
</evidence>
<dbReference type="Proteomes" id="UP000748752">
    <property type="component" value="Unassembled WGS sequence"/>
</dbReference>
<protein>
    <recommendedName>
        <fullName evidence="8">Dioxygenase</fullName>
    </recommendedName>
</protein>
<evidence type="ECO:0000256" key="1">
    <source>
        <dbReference type="ARBA" id="ARBA00001954"/>
    </source>
</evidence>
<dbReference type="Pfam" id="PF03055">
    <property type="entry name" value="RPE65"/>
    <property type="match status" value="1"/>
</dbReference>
<dbReference type="PANTHER" id="PTHR10543:SF89">
    <property type="entry name" value="CAROTENOID 9,10(9',10')-CLEAVAGE DIOXYGENASE 1"/>
    <property type="match status" value="1"/>
</dbReference>
<proteinExistence type="inferred from homology"/>
<keyword evidence="7" id="KW-1185">Reference proteome</keyword>
<keyword evidence="4" id="KW-0560">Oxidoreductase</keyword>
<comment type="cofactor">
    <cofactor evidence="1">
        <name>Fe(2+)</name>
        <dbReference type="ChEBI" id="CHEBI:29033"/>
    </cofactor>
</comment>
<evidence type="ECO:0000256" key="2">
    <source>
        <dbReference type="ARBA" id="ARBA00006787"/>
    </source>
</evidence>
<accession>A0ABS1CK01</accession>
<reference evidence="6 7" key="1">
    <citation type="journal article" date="2020" name="Microorganisms">
        <title>Osmotic Adaptation and Compatible Solute Biosynthesis of Phototrophic Bacteria as Revealed from Genome Analyses.</title>
        <authorList>
            <person name="Imhoff J.F."/>
            <person name="Rahn T."/>
            <person name="Kunzel S."/>
            <person name="Keller A."/>
            <person name="Neulinger S.C."/>
        </authorList>
    </citation>
    <scope>NUCLEOTIDE SEQUENCE [LARGE SCALE GENOMIC DNA]</scope>
    <source>
        <strain evidence="6 7">DSM 6210</strain>
    </source>
</reference>
<dbReference type="InterPro" id="IPR004294">
    <property type="entry name" value="Carotenoid_Oase"/>
</dbReference>
<evidence type="ECO:0008006" key="8">
    <source>
        <dbReference type="Google" id="ProtNLM"/>
    </source>
</evidence>
<dbReference type="EMBL" id="NRRV01000041">
    <property type="protein sequence ID" value="MBK1632174.1"/>
    <property type="molecule type" value="Genomic_DNA"/>
</dbReference>
<evidence type="ECO:0000256" key="5">
    <source>
        <dbReference type="ARBA" id="ARBA00023004"/>
    </source>
</evidence>
<sequence length="500" mass="55123">MPQDFPSPMDLASADMLRVLAQATATVETEYTDVALSVDGTLPAAIDGLLFRNGPGRFERGGRRYRHPFDGDGHITKLDIRDGQARYSNRFVRTREYLEEARAGRMLHRAFGTNLPGGLFGNFFQMRFKNAANTSVRWHGGRLLALWEGGPPHRLDPDTLATLGPEDFGGRLENPFGGLSRRLAPLLPFSAHPHLDHGTGDLYNFGLVSGSPNRLMLYRIHRDGRMDPLREHGLKRFSFVHDFAVTRKWLCFLLPQADFDVPKAVFGLKTAVGSLKIATEQPMQALLLPREPGAGRPVVLTGPSGFVFHVAQAFDEDDGRLVLDVIRYGLYPDFDDFTDLFRAPPDGAMPRLERLVLDPDKHSCERLSPGADVDTHAFELPISAPTPLGAPRRILYGVGAPPERRAPYLTSIHRLDTETGQLTTRDFGLDLTGEPMLVPGDGDDEGWLLSLVLRADQGRTDLVVLRAADLEIVATAALPHAVPIGFHGCWVPRRELAGAG</sequence>
<comment type="caution">
    <text evidence="6">The sequence shown here is derived from an EMBL/GenBank/DDBJ whole genome shotgun (WGS) entry which is preliminary data.</text>
</comment>
<evidence type="ECO:0000256" key="3">
    <source>
        <dbReference type="ARBA" id="ARBA00022723"/>
    </source>
</evidence>
<name>A0ABS1CK01_9GAMM</name>
<organism evidence="6 7">
    <name type="scientific">Thiohalocapsa halophila</name>
    <dbReference type="NCBI Taxonomy" id="69359"/>
    <lineage>
        <taxon>Bacteria</taxon>
        <taxon>Pseudomonadati</taxon>
        <taxon>Pseudomonadota</taxon>
        <taxon>Gammaproteobacteria</taxon>
        <taxon>Chromatiales</taxon>
        <taxon>Chromatiaceae</taxon>
        <taxon>Thiohalocapsa</taxon>
    </lineage>
</organism>
<gene>
    <name evidence="6" type="ORF">CKO31_15800</name>
</gene>
<keyword evidence="5" id="KW-0408">Iron</keyword>
<keyword evidence="3" id="KW-0479">Metal-binding</keyword>
<evidence type="ECO:0000313" key="6">
    <source>
        <dbReference type="EMBL" id="MBK1632174.1"/>
    </source>
</evidence>
<dbReference type="PANTHER" id="PTHR10543">
    <property type="entry name" value="BETA-CAROTENE DIOXYGENASE"/>
    <property type="match status" value="1"/>
</dbReference>